<dbReference type="Pfam" id="PF13812">
    <property type="entry name" value="PPR_3"/>
    <property type="match status" value="1"/>
</dbReference>
<evidence type="ECO:0000256" key="1">
    <source>
        <dbReference type="ARBA" id="ARBA00022737"/>
    </source>
</evidence>
<dbReference type="GO" id="GO:0003723">
    <property type="term" value="F:RNA binding"/>
    <property type="evidence" value="ECO:0007669"/>
    <property type="project" value="InterPro"/>
</dbReference>
<feature type="repeat" description="PPR" evidence="3">
    <location>
        <begin position="715"/>
        <end position="749"/>
    </location>
</feature>
<dbReference type="GeneID" id="109707952"/>
<evidence type="ECO:0000313" key="4">
    <source>
        <dbReference type="Proteomes" id="UP000515123"/>
    </source>
</evidence>
<dbReference type="PANTHER" id="PTHR47926:SF441">
    <property type="entry name" value="PENTATRICOPEPTIDE REPEAT-CONTAINING PROTEIN"/>
    <property type="match status" value="1"/>
</dbReference>
<dbReference type="InterPro" id="IPR011990">
    <property type="entry name" value="TPR-like_helical_dom_sf"/>
</dbReference>
<dbReference type="NCBIfam" id="TIGR00756">
    <property type="entry name" value="PPR"/>
    <property type="match status" value="8"/>
</dbReference>
<feature type="repeat" description="PPR" evidence="3">
    <location>
        <begin position="612"/>
        <end position="646"/>
    </location>
</feature>
<feature type="repeat" description="PPR" evidence="3">
    <location>
        <begin position="309"/>
        <end position="343"/>
    </location>
</feature>
<proteinExistence type="predicted"/>
<dbReference type="FunFam" id="1.25.40.10:FF:000344">
    <property type="entry name" value="Pentatricopeptide repeat-containing protein"/>
    <property type="match status" value="1"/>
</dbReference>
<dbReference type="Gene3D" id="1.25.40.10">
    <property type="entry name" value="Tetratricopeptide repeat domain"/>
    <property type="match status" value="7"/>
</dbReference>
<feature type="repeat" description="PPR" evidence="3">
    <location>
        <begin position="410"/>
        <end position="444"/>
    </location>
</feature>
<dbReference type="RefSeq" id="XP_020085088.1">
    <property type="nucleotide sequence ID" value="XM_020229499.1"/>
</dbReference>
<feature type="repeat" description="PPR" evidence="3">
    <location>
        <begin position="243"/>
        <end position="277"/>
    </location>
</feature>
<keyword evidence="4" id="KW-1185">Reference proteome</keyword>
<dbReference type="InterPro" id="IPR046848">
    <property type="entry name" value="E_motif"/>
</dbReference>
<accession>A0A6P5EUY2</accession>
<dbReference type="FunFam" id="1.25.40.10:FF:000158">
    <property type="entry name" value="pentatricopeptide repeat-containing protein At2g33680"/>
    <property type="match status" value="1"/>
</dbReference>
<dbReference type="InterPro" id="IPR002885">
    <property type="entry name" value="PPR_rpt"/>
</dbReference>
<dbReference type="Pfam" id="PF20431">
    <property type="entry name" value="E_motif"/>
    <property type="match status" value="1"/>
</dbReference>
<dbReference type="FunFam" id="1.25.40.10:FF:000073">
    <property type="entry name" value="Pentatricopeptide repeat-containing protein chloroplastic"/>
    <property type="match status" value="2"/>
</dbReference>
<dbReference type="PANTHER" id="PTHR47926">
    <property type="entry name" value="PENTATRICOPEPTIDE REPEAT-CONTAINING PROTEIN"/>
    <property type="match status" value="1"/>
</dbReference>
<keyword evidence="2" id="KW-0809">Transit peptide</keyword>
<feature type="repeat" description="PPR" evidence="3">
    <location>
        <begin position="511"/>
        <end position="545"/>
    </location>
</feature>
<evidence type="ECO:0000256" key="2">
    <source>
        <dbReference type="ARBA" id="ARBA00022946"/>
    </source>
</evidence>
<dbReference type="Proteomes" id="UP000515123">
    <property type="component" value="Linkage group 3"/>
</dbReference>
<protein>
    <submittedName>
        <fullName evidence="5">Pentatricopeptide repeat-containing protein At3g09040, mitochondrial</fullName>
    </submittedName>
</protein>
<dbReference type="PROSITE" id="PS51375">
    <property type="entry name" value="PPR"/>
    <property type="match status" value="9"/>
</dbReference>
<dbReference type="Pfam" id="PF01535">
    <property type="entry name" value="PPR"/>
    <property type="match status" value="4"/>
</dbReference>
<gene>
    <name evidence="5" type="primary">LOC109707952</name>
</gene>
<dbReference type="GO" id="GO:0009451">
    <property type="term" value="P:RNA modification"/>
    <property type="evidence" value="ECO:0007669"/>
    <property type="project" value="InterPro"/>
</dbReference>
<feature type="repeat" description="PPR" evidence="3">
    <location>
        <begin position="817"/>
        <end position="851"/>
    </location>
</feature>
<reference evidence="4" key="1">
    <citation type="journal article" date="2015" name="Nat. Genet.">
        <title>The pineapple genome and the evolution of CAM photosynthesis.</title>
        <authorList>
            <person name="Ming R."/>
            <person name="VanBuren R."/>
            <person name="Wai C.M."/>
            <person name="Tang H."/>
            <person name="Schatz M.C."/>
            <person name="Bowers J.E."/>
            <person name="Lyons E."/>
            <person name="Wang M.L."/>
            <person name="Chen J."/>
            <person name="Biggers E."/>
            <person name="Zhang J."/>
            <person name="Huang L."/>
            <person name="Zhang L."/>
            <person name="Miao W."/>
            <person name="Zhang J."/>
            <person name="Ye Z."/>
            <person name="Miao C."/>
            <person name="Lin Z."/>
            <person name="Wang H."/>
            <person name="Zhou H."/>
            <person name="Yim W.C."/>
            <person name="Priest H.D."/>
            <person name="Zheng C."/>
            <person name="Woodhouse M."/>
            <person name="Edger P.P."/>
            <person name="Guyot R."/>
            <person name="Guo H.B."/>
            <person name="Guo H."/>
            <person name="Zheng G."/>
            <person name="Singh R."/>
            <person name="Sharma A."/>
            <person name="Min X."/>
            <person name="Zheng Y."/>
            <person name="Lee H."/>
            <person name="Gurtowski J."/>
            <person name="Sedlazeck F.J."/>
            <person name="Harkess A."/>
            <person name="McKain M.R."/>
            <person name="Liao Z."/>
            <person name="Fang J."/>
            <person name="Liu J."/>
            <person name="Zhang X."/>
            <person name="Zhang Q."/>
            <person name="Hu W."/>
            <person name="Qin Y."/>
            <person name="Wang K."/>
            <person name="Chen L.Y."/>
            <person name="Shirley N."/>
            <person name="Lin Y.R."/>
            <person name="Liu L.Y."/>
            <person name="Hernandez A.G."/>
            <person name="Wright C.L."/>
            <person name="Bulone V."/>
            <person name="Tuskan G.A."/>
            <person name="Heath K."/>
            <person name="Zee F."/>
            <person name="Moore P.H."/>
            <person name="Sunkar R."/>
            <person name="Leebens-Mack J.H."/>
            <person name="Mockler T."/>
            <person name="Bennetzen J.L."/>
            <person name="Freeling M."/>
            <person name="Sankoff D."/>
            <person name="Paterson A.H."/>
            <person name="Zhu X."/>
            <person name="Yang X."/>
            <person name="Smith J.A."/>
            <person name="Cushman J.C."/>
            <person name="Paull R.E."/>
            <person name="Yu Q."/>
        </authorList>
    </citation>
    <scope>NUCLEOTIDE SEQUENCE [LARGE SCALE GENOMIC DNA]</scope>
    <source>
        <strain evidence="4">cv. F153</strain>
    </source>
</reference>
<sequence length="1045" mass="114816">MHSTSHHTLSNLLKPKLKPQTKQTLFSLPFSSSSSSSSSPLTIPSQTLLTNPFPIFVHPQSYYINLLISHSKQCILNLAHHPFDEMPRRSQTSQTCKTLHARMLRLGLRLSGKLGSALVDLYSKSGDLGHARIAVDRLEERDGSAWSSVLSGRSVWGSSEEVVGDFRSIRCSNGRPDQFGLAVVLSACARLDALNYGRAVHCDVVKDGFGSSSFCEGALVDMYSKCDRIADARKVFDGITHPDTISWTNMIAGYVRVAMCSEALELFFRMEKNGGVPDQVTYVTVISACVSSGKLDDAKSLFTRMNSPNTVAYNAIISGYTQNGLEDDALGFYKEMRRKGLRPTRSTLGSVLSAAANLTALDGGRQIHSEAIRFGLDSNVYVGSALINMYAKCSLIGDARKLFYFLDDKNIVTWNAMLNGLVQNERPEQAIELFLGMRQLEVETDEFTLVSLFGLCASLESSDFGRQLHCAVIKSNLRSNLYIGNAVLDMYAKCGELNDAKAQFELIQNKDGVSWNAFIVGLVRNEEEEEALRMFKKMRLDAVAPDEVSLASVISACSNLQAIEAGKQIQCLSIKFSLSSNQFVGSSLIDFYSKLGEMGAAEKVYLRMHERSVVTMNALTAGYVQNNNQSAAFNVFRQIQANELDPSSVTFASILPACTGPFGSIMGKQVHCRTLKSGLLYNDTFLGVSLLGMYLKSKMIEDANELFAEMPHTNSLVLWTAIISGHAQNGCSDEALSLFWKMRSCNVRSDEAAFASVLGACADLASITDGKEVHSLIIKSGFASYGTASSALVDMYSKCGDVHSSFKVFENMENKEDIISWNSMIVGLAKNGYAPEALTMFQKMRESNIEPDDVTFLGVLTACAHAGLVTEGRHFFDSMTEIYRIAPRLDHYACMVDLLSRVGHLKEAQDFIEGSPFEPDSVIWATFLAACRTHNDEIRGKIAAEKLAELEPTNSSTYILLSNLYASSGNWSGAKMVREAMRERGVRKSPGCSWITVGNKTSLFLAGDKFHPDSVIIYEILSDLIGVMKQHEHVNELLLLDEGLG</sequence>
<reference evidence="5" key="2">
    <citation type="submission" date="2025-08" db="UniProtKB">
        <authorList>
            <consortium name="RefSeq"/>
        </authorList>
    </citation>
    <scope>IDENTIFICATION</scope>
    <source>
        <tissue evidence="5">Leaf</tissue>
    </source>
</reference>
<name>A0A6P5EUY2_ANACO</name>
<dbReference type="GO" id="GO:0099402">
    <property type="term" value="P:plant organ development"/>
    <property type="evidence" value="ECO:0007669"/>
    <property type="project" value="UniProtKB-ARBA"/>
</dbReference>
<keyword evidence="1" id="KW-0677">Repeat</keyword>
<feature type="repeat" description="PPR" evidence="3">
    <location>
        <begin position="278"/>
        <end position="308"/>
    </location>
</feature>
<evidence type="ECO:0000313" key="5">
    <source>
        <dbReference type="RefSeq" id="XP_020085088.1"/>
    </source>
</evidence>
<evidence type="ECO:0000256" key="3">
    <source>
        <dbReference type="PROSITE-ProRule" id="PRU00708"/>
    </source>
</evidence>
<dbReference type="SUPFAM" id="SSF48452">
    <property type="entry name" value="TPR-like"/>
    <property type="match status" value="1"/>
</dbReference>
<organism evidence="4 5">
    <name type="scientific">Ananas comosus</name>
    <name type="common">Pineapple</name>
    <name type="synonym">Ananas ananas</name>
    <dbReference type="NCBI Taxonomy" id="4615"/>
    <lineage>
        <taxon>Eukaryota</taxon>
        <taxon>Viridiplantae</taxon>
        <taxon>Streptophyta</taxon>
        <taxon>Embryophyta</taxon>
        <taxon>Tracheophyta</taxon>
        <taxon>Spermatophyta</taxon>
        <taxon>Magnoliopsida</taxon>
        <taxon>Liliopsida</taxon>
        <taxon>Poales</taxon>
        <taxon>Bromeliaceae</taxon>
        <taxon>Bromelioideae</taxon>
        <taxon>Ananas</taxon>
    </lineage>
</organism>
<dbReference type="Pfam" id="PF13041">
    <property type="entry name" value="PPR_2"/>
    <property type="match status" value="4"/>
</dbReference>
<dbReference type="AlphaFoldDB" id="A0A6P5EUY2"/>
<feature type="repeat" description="PPR" evidence="3">
    <location>
        <begin position="954"/>
        <end position="988"/>
    </location>
</feature>
<dbReference type="InterPro" id="IPR046960">
    <property type="entry name" value="PPR_At4g14850-like_plant"/>
</dbReference>
<dbReference type="OrthoDB" id="1934782at2759"/>